<dbReference type="Gene3D" id="1.20.5.2700">
    <property type="match status" value="1"/>
</dbReference>
<dbReference type="GO" id="GO:0012505">
    <property type="term" value="C:endomembrane system"/>
    <property type="evidence" value="ECO:0007669"/>
    <property type="project" value="UniProtKB-SubCell"/>
</dbReference>
<keyword evidence="3 7" id="KW-1133">Transmembrane helix</keyword>
<dbReference type="InterPro" id="IPR001750">
    <property type="entry name" value="ND/Mrp_TM"/>
</dbReference>
<dbReference type="InterPro" id="IPR001516">
    <property type="entry name" value="Proton_antipo_N"/>
</dbReference>
<evidence type="ECO:0000256" key="1">
    <source>
        <dbReference type="ARBA" id="ARBA00004127"/>
    </source>
</evidence>
<dbReference type="InterPro" id="IPR018393">
    <property type="entry name" value="NADHpl_OxRdtase_5_subgr"/>
</dbReference>
<keyword evidence="4 7" id="KW-0472">Membrane</keyword>
<feature type="transmembrane region" description="Helical" evidence="7">
    <location>
        <begin position="683"/>
        <end position="703"/>
    </location>
</feature>
<feature type="transmembrane region" description="Helical" evidence="7">
    <location>
        <begin position="140"/>
        <end position="159"/>
    </location>
</feature>
<feature type="transmembrane region" description="Helical" evidence="7">
    <location>
        <begin position="87"/>
        <end position="107"/>
    </location>
</feature>
<feature type="transmembrane region" description="Helical" evidence="7">
    <location>
        <begin position="317"/>
        <end position="335"/>
    </location>
</feature>
<feature type="transmembrane region" description="Helical" evidence="7">
    <location>
        <begin position="194"/>
        <end position="213"/>
    </location>
</feature>
<dbReference type="RefSeq" id="WP_161140169.1">
    <property type="nucleotide sequence ID" value="NZ_SPKJ01000022.1"/>
</dbReference>
<dbReference type="Proteomes" id="UP000773614">
    <property type="component" value="Unassembled WGS sequence"/>
</dbReference>
<accession>A0A964T3L0</accession>
<dbReference type="InterPro" id="IPR003945">
    <property type="entry name" value="NU5C-like"/>
</dbReference>
<evidence type="ECO:0000256" key="2">
    <source>
        <dbReference type="ARBA" id="ARBA00022692"/>
    </source>
</evidence>
<proteinExistence type="predicted"/>
<sequence length="705" mass="75991">MYSAIVFLPLFGAIIAGLISLAGAAARHPGGSPAHGAEDHATDSFAPRHRGVHAPAHHGAAIAHPHHEPHAESDAAHGGHGPGAAEIVTSAFLVICAVLSWIAFFRVGANTGEAFTVPVLRWIESGALAAGWALRVDTLTAVMLVVVTTVSALVHVYSIGYMSHDPHRPRFFAYLSLFTFAMLMLVTADNLVQMFFGWEGVGLASYLLIGFWYHRPSANAAAMKAFIVNRVGDFGFALGVFGVFVLFGSVEFSSIFANTQAVAEGGEVGLRIFGSVFTGEGALTVVCLLLFMGAMGKSAQVPLHTWLPDAMEGPTPVSALIHAATMVTAGVFMVARLSPLFEHAPDALIVVTVVGAITAFFAATVGLVQNDIKRVIAYSTCSQLGYMFVALGLGAYSVAIFHLFTHAFFKALLFLGAGSVIHAVSDEQDMRRMGGLRRVIPVTYAMMLVGTLALTGFPFTAGYYSKDAIIEAAYAGHTTAAGLAFVLTVVAAAFTSFYSWRLVFMTFHGKPRASAEVMEHAHESASVMLIPLYVLAAGALLAGIAFSGLFIGEAQEGFWKGALFFGPENEILEEMHHAPFWVGISPFVAMVLGFLVALWFYILSPDTPRRIGEQHEGLYRFLLNKWYFDELYDFLFVRPVMALGRFLWKRGDGWLIDGFGPDGVSARVLDVTRNVVKLQTGYVYHYAFAMLIGVAILVTWMMFAG</sequence>
<dbReference type="PRINTS" id="PR01435">
    <property type="entry name" value="NPOXDRDTASE5"/>
</dbReference>
<feature type="region of interest" description="Disordered" evidence="6">
    <location>
        <begin position="29"/>
        <end position="49"/>
    </location>
</feature>
<feature type="transmembrane region" description="Helical" evidence="7">
    <location>
        <begin position="171"/>
        <end position="188"/>
    </location>
</feature>
<organism evidence="10 11">
    <name type="scientific">Propylenella binzhouense</name>
    <dbReference type="NCBI Taxonomy" id="2555902"/>
    <lineage>
        <taxon>Bacteria</taxon>
        <taxon>Pseudomonadati</taxon>
        <taxon>Pseudomonadota</taxon>
        <taxon>Alphaproteobacteria</taxon>
        <taxon>Hyphomicrobiales</taxon>
        <taxon>Propylenellaceae</taxon>
        <taxon>Propylenella</taxon>
    </lineage>
</organism>
<dbReference type="GO" id="GO:0042773">
    <property type="term" value="P:ATP synthesis coupled electron transport"/>
    <property type="evidence" value="ECO:0007669"/>
    <property type="project" value="InterPro"/>
</dbReference>
<dbReference type="GO" id="GO:0003954">
    <property type="term" value="F:NADH dehydrogenase activity"/>
    <property type="evidence" value="ECO:0007669"/>
    <property type="project" value="TreeGrafter"/>
</dbReference>
<dbReference type="GO" id="GO:0008137">
    <property type="term" value="F:NADH dehydrogenase (ubiquinone) activity"/>
    <property type="evidence" value="ECO:0007669"/>
    <property type="project" value="InterPro"/>
</dbReference>
<feature type="transmembrane region" description="Helical" evidence="7">
    <location>
        <begin position="347"/>
        <end position="368"/>
    </location>
</feature>
<keyword evidence="11" id="KW-1185">Reference proteome</keyword>
<feature type="transmembrane region" description="Helical" evidence="7">
    <location>
        <begin position="484"/>
        <end position="504"/>
    </location>
</feature>
<feature type="transmembrane region" description="Helical" evidence="7">
    <location>
        <begin position="234"/>
        <end position="256"/>
    </location>
</feature>
<feature type="transmembrane region" description="Helical" evidence="7">
    <location>
        <begin position="407"/>
        <end position="424"/>
    </location>
</feature>
<evidence type="ECO:0000313" key="10">
    <source>
        <dbReference type="EMBL" id="MYZ47818.1"/>
    </source>
</evidence>
<feature type="transmembrane region" description="Helical" evidence="7">
    <location>
        <begin position="114"/>
        <end position="134"/>
    </location>
</feature>
<gene>
    <name evidence="10" type="primary">nuoL</name>
    <name evidence="10" type="ORF">E4O86_08845</name>
</gene>
<reference evidence="10" key="1">
    <citation type="submission" date="2019-03" db="EMBL/GenBank/DDBJ databases">
        <title>Afifella sp. nov., isolated from activated sludge.</title>
        <authorList>
            <person name="Li Q."/>
            <person name="Liu Y."/>
        </authorList>
    </citation>
    <scope>NUCLEOTIDE SEQUENCE</scope>
    <source>
        <strain evidence="10">L72</strain>
    </source>
</reference>
<feature type="transmembrane region" description="Helical" evidence="7">
    <location>
        <begin position="580"/>
        <end position="602"/>
    </location>
</feature>
<dbReference type="PRINTS" id="PR01434">
    <property type="entry name" value="NADHDHGNASE5"/>
</dbReference>
<dbReference type="NCBIfam" id="NF005141">
    <property type="entry name" value="PRK06590.1"/>
    <property type="match status" value="1"/>
</dbReference>
<name>A0A964T3L0_9HYPH</name>
<dbReference type="NCBIfam" id="TIGR01974">
    <property type="entry name" value="NDH_I_L"/>
    <property type="match status" value="1"/>
</dbReference>
<dbReference type="GO" id="GO:0015990">
    <property type="term" value="P:electron transport coupled proton transport"/>
    <property type="evidence" value="ECO:0007669"/>
    <property type="project" value="TreeGrafter"/>
</dbReference>
<evidence type="ECO:0000256" key="3">
    <source>
        <dbReference type="ARBA" id="ARBA00022989"/>
    </source>
</evidence>
<evidence type="ECO:0000259" key="9">
    <source>
        <dbReference type="Pfam" id="PF00662"/>
    </source>
</evidence>
<feature type="transmembrane region" description="Helical" evidence="7">
    <location>
        <begin position="444"/>
        <end position="464"/>
    </location>
</feature>
<feature type="transmembrane region" description="Helical" evidence="7">
    <location>
        <begin position="525"/>
        <end position="551"/>
    </location>
</feature>
<evidence type="ECO:0000256" key="7">
    <source>
        <dbReference type="SAM" id="Phobius"/>
    </source>
</evidence>
<evidence type="ECO:0000256" key="4">
    <source>
        <dbReference type="ARBA" id="ARBA00023136"/>
    </source>
</evidence>
<comment type="caution">
    <text evidence="10">The sequence shown here is derived from an EMBL/GenBank/DDBJ whole genome shotgun (WGS) entry which is preliminary data.</text>
</comment>
<dbReference type="AlphaFoldDB" id="A0A964T3L0"/>
<dbReference type="GO" id="GO:0016020">
    <property type="term" value="C:membrane"/>
    <property type="evidence" value="ECO:0007669"/>
    <property type="project" value="UniProtKB-SubCell"/>
</dbReference>
<keyword evidence="2 5" id="KW-0812">Transmembrane</keyword>
<dbReference type="PANTHER" id="PTHR42829:SF2">
    <property type="entry name" value="NADH-UBIQUINONE OXIDOREDUCTASE CHAIN 5"/>
    <property type="match status" value="1"/>
</dbReference>
<comment type="subcellular location">
    <subcellularLocation>
        <location evidence="1">Endomembrane system</location>
        <topology evidence="1">Multi-pass membrane protein</topology>
    </subcellularLocation>
    <subcellularLocation>
        <location evidence="5">Membrane</location>
        <topology evidence="5">Multi-pass membrane protein</topology>
    </subcellularLocation>
</comment>
<dbReference type="Pfam" id="PF00361">
    <property type="entry name" value="Proton_antipo_M"/>
    <property type="match status" value="1"/>
</dbReference>
<feature type="domain" description="NADH-Ubiquinone oxidoreductase (complex I) chain 5 N-terminal" evidence="9">
    <location>
        <begin position="122"/>
        <end position="172"/>
    </location>
</feature>
<dbReference type="Pfam" id="PF00662">
    <property type="entry name" value="Proton_antipo_N"/>
    <property type="match status" value="1"/>
</dbReference>
<feature type="transmembrane region" description="Helical" evidence="7">
    <location>
        <begin position="375"/>
        <end position="401"/>
    </location>
</feature>
<feature type="transmembrane region" description="Helical" evidence="7">
    <location>
        <begin position="276"/>
        <end position="296"/>
    </location>
</feature>
<evidence type="ECO:0000259" key="8">
    <source>
        <dbReference type="Pfam" id="PF00361"/>
    </source>
</evidence>
<dbReference type="EMBL" id="SPKJ01000022">
    <property type="protein sequence ID" value="MYZ47818.1"/>
    <property type="molecule type" value="Genomic_DNA"/>
</dbReference>
<evidence type="ECO:0000313" key="11">
    <source>
        <dbReference type="Proteomes" id="UP000773614"/>
    </source>
</evidence>
<evidence type="ECO:0000256" key="5">
    <source>
        <dbReference type="RuleBase" id="RU000320"/>
    </source>
</evidence>
<evidence type="ECO:0000256" key="6">
    <source>
        <dbReference type="SAM" id="MobiDB-lite"/>
    </source>
</evidence>
<feature type="domain" description="NADH:quinone oxidoreductase/Mrp antiporter transmembrane" evidence="8">
    <location>
        <begin position="188"/>
        <end position="489"/>
    </location>
</feature>
<protein>
    <submittedName>
        <fullName evidence="10">NADH-quinone oxidoreductase subunit L</fullName>
    </submittedName>
</protein>
<dbReference type="PANTHER" id="PTHR42829">
    <property type="entry name" value="NADH-UBIQUINONE OXIDOREDUCTASE CHAIN 5"/>
    <property type="match status" value="1"/>
</dbReference>
<dbReference type="OrthoDB" id="9811798at2"/>